<comment type="caution">
    <text evidence="8">The sequence shown here is derived from an EMBL/GenBank/DDBJ whole genome shotgun (WGS) entry which is preliminary data.</text>
</comment>
<dbReference type="InterPro" id="IPR036191">
    <property type="entry name" value="RRF_sf"/>
</dbReference>
<dbReference type="InterPro" id="IPR002661">
    <property type="entry name" value="Ribosome_recyc_fac"/>
</dbReference>
<dbReference type="AlphaFoldDB" id="A0A4Q1S8U6"/>
<dbReference type="RefSeq" id="WP_129209857.1">
    <property type="nucleotide sequence ID" value="NZ_BMGU01000002.1"/>
</dbReference>
<comment type="subcellular location">
    <subcellularLocation>
        <location evidence="1 6">Cytoplasm</location>
    </subcellularLocation>
</comment>
<comment type="function">
    <text evidence="5 6">Responsible for the release of ribosomes from messenger RNA at the termination of protein biosynthesis. May increase the efficiency of translation by recycling ribosomes from one round of translation to another.</text>
</comment>
<accession>A0A4Q1S8U6</accession>
<sequence>MPPAVMANIPALKDSYLQLKSRMDKAVADFQSNLASTRTGRASIQMLDQIRVDYYGTPTPLSSIGQLTTPDANMIVIQPWEPSLIGEIEKALRASDQHYNPQNDGKVVRVPIPPMTEERRREVVKHLSKVLEDHRTAVRNIRRDGNDVIKKASKDKLISADEEKRSLDEMQKLTDEEIRKMEEMSKKKEAEVMQI</sequence>
<evidence type="ECO:0000256" key="5">
    <source>
        <dbReference type="ARBA" id="ARBA00025050"/>
    </source>
</evidence>
<evidence type="ECO:0000313" key="9">
    <source>
        <dbReference type="Proteomes" id="UP000290253"/>
    </source>
</evidence>
<dbReference type="Pfam" id="PF01765">
    <property type="entry name" value="RRF"/>
    <property type="match status" value="1"/>
</dbReference>
<dbReference type="Proteomes" id="UP000290253">
    <property type="component" value="Unassembled WGS sequence"/>
</dbReference>
<dbReference type="Gene3D" id="1.10.132.20">
    <property type="entry name" value="Ribosome-recycling factor"/>
    <property type="match status" value="1"/>
</dbReference>
<dbReference type="FunFam" id="3.30.1360.40:FF:000001">
    <property type="entry name" value="Ribosome-recycling factor"/>
    <property type="match status" value="1"/>
</dbReference>
<dbReference type="HAMAP" id="MF_00040">
    <property type="entry name" value="RRF"/>
    <property type="match status" value="1"/>
</dbReference>
<evidence type="ECO:0000256" key="4">
    <source>
        <dbReference type="ARBA" id="ARBA00022917"/>
    </source>
</evidence>
<keyword evidence="4 6" id="KW-0648">Protein biosynthesis</keyword>
<dbReference type="FunFam" id="1.10.132.20:FF:000001">
    <property type="entry name" value="Ribosome-recycling factor"/>
    <property type="match status" value="1"/>
</dbReference>
<dbReference type="GO" id="GO:0006415">
    <property type="term" value="P:translational termination"/>
    <property type="evidence" value="ECO:0007669"/>
    <property type="project" value="UniProtKB-UniRule"/>
</dbReference>
<evidence type="ECO:0000256" key="1">
    <source>
        <dbReference type="ARBA" id="ARBA00004496"/>
    </source>
</evidence>
<dbReference type="InterPro" id="IPR023584">
    <property type="entry name" value="Ribosome_recyc_fac_dom"/>
</dbReference>
<evidence type="ECO:0000256" key="6">
    <source>
        <dbReference type="HAMAP-Rule" id="MF_00040"/>
    </source>
</evidence>
<dbReference type="NCBIfam" id="TIGR00496">
    <property type="entry name" value="frr"/>
    <property type="match status" value="1"/>
</dbReference>
<reference evidence="8 9" key="1">
    <citation type="journal article" date="2016" name="Int. J. Syst. Evol. Microbiol.">
        <title>Acidipila dinghuensis sp. nov., an acidobacterium isolated from forest soil.</title>
        <authorList>
            <person name="Jiang Y.W."/>
            <person name="Wang J."/>
            <person name="Chen M.H."/>
            <person name="Lv Y.Y."/>
            <person name="Qiu L.H."/>
        </authorList>
    </citation>
    <scope>NUCLEOTIDE SEQUENCE [LARGE SCALE GENOMIC DNA]</scope>
    <source>
        <strain evidence="8 9">DHOF10</strain>
    </source>
</reference>
<feature type="domain" description="Ribosome recycling factor" evidence="7">
    <location>
        <begin position="30"/>
        <end position="193"/>
    </location>
</feature>
<dbReference type="EMBL" id="SDMK01000005">
    <property type="protein sequence ID" value="RXS93315.1"/>
    <property type="molecule type" value="Genomic_DNA"/>
</dbReference>
<dbReference type="SUPFAM" id="SSF55194">
    <property type="entry name" value="Ribosome recycling factor, RRF"/>
    <property type="match status" value="1"/>
</dbReference>
<proteinExistence type="inferred from homology"/>
<dbReference type="PANTHER" id="PTHR20982:SF3">
    <property type="entry name" value="MITOCHONDRIAL RIBOSOME RECYCLING FACTOR PSEUDO 1"/>
    <property type="match status" value="1"/>
</dbReference>
<evidence type="ECO:0000259" key="7">
    <source>
        <dbReference type="Pfam" id="PF01765"/>
    </source>
</evidence>
<dbReference type="CDD" id="cd00520">
    <property type="entry name" value="RRF"/>
    <property type="match status" value="1"/>
</dbReference>
<keyword evidence="3 6" id="KW-0963">Cytoplasm</keyword>
<dbReference type="PANTHER" id="PTHR20982">
    <property type="entry name" value="RIBOSOME RECYCLING FACTOR"/>
    <property type="match status" value="1"/>
</dbReference>
<protein>
    <recommendedName>
        <fullName evidence="6">Ribosome-recycling factor</fullName>
        <shortName evidence="6">RRF</shortName>
    </recommendedName>
    <alternativeName>
        <fullName evidence="6">Ribosome-releasing factor</fullName>
    </alternativeName>
</protein>
<evidence type="ECO:0000313" key="8">
    <source>
        <dbReference type="EMBL" id="RXS93315.1"/>
    </source>
</evidence>
<keyword evidence="9" id="KW-1185">Reference proteome</keyword>
<dbReference type="GO" id="GO:0005737">
    <property type="term" value="C:cytoplasm"/>
    <property type="evidence" value="ECO:0007669"/>
    <property type="project" value="UniProtKB-SubCell"/>
</dbReference>
<dbReference type="GO" id="GO:0043023">
    <property type="term" value="F:ribosomal large subunit binding"/>
    <property type="evidence" value="ECO:0007669"/>
    <property type="project" value="TreeGrafter"/>
</dbReference>
<name>A0A4Q1S8U6_9BACT</name>
<organism evidence="8 9">
    <name type="scientific">Silvibacterium dinghuense</name>
    <dbReference type="NCBI Taxonomy" id="1560006"/>
    <lineage>
        <taxon>Bacteria</taxon>
        <taxon>Pseudomonadati</taxon>
        <taxon>Acidobacteriota</taxon>
        <taxon>Terriglobia</taxon>
        <taxon>Terriglobales</taxon>
        <taxon>Acidobacteriaceae</taxon>
        <taxon>Silvibacterium</taxon>
    </lineage>
</organism>
<evidence type="ECO:0000256" key="3">
    <source>
        <dbReference type="ARBA" id="ARBA00022490"/>
    </source>
</evidence>
<dbReference type="OrthoDB" id="9804006at2"/>
<dbReference type="Gene3D" id="3.30.1360.40">
    <property type="match status" value="1"/>
</dbReference>
<comment type="similarity">
    <text evidence="2 6">Belongs to the RRF family.</text>
</comment>
<gene>
    <name evidence="6" type="primary">frr</name>
    <name evidence="8" type="ORF">ESZ00_18345</name>
</gene>
<evidence type="ECO:0000256" key="2">
    <source>
        <dbReference type="ARBA" id="ARBA00005912"/>
    </source>
</evidence>